<protein>
    <recommendedName>
        <fullName evidence="2">PGG domain-containing protein</fullName>
    </recommendedName>
</protein>
<evidence type="ECO:0000256" key="1">
    <source>
        <dbReference type="SAM" id="Phobius"/>
    </source>
</evidence>
<dbReference type="PANTHER" id="PTHR24177:SF435">
    <property type="entry name" value="ANKYRIN REPEAT-CONTAINING PROTEIN NPR4-LIKE"/>
    <property type="match status" value="1"/>
</dbReference>
<dbReference type="AlphaFoldDB" id="A0AAD5BSQ0"/>
<comment type="caution">
    <text evidence="3">The sequence shown here is derived from an EMBL/GenBank/DDBJ whole genome shotgun (WGS) entry which is preliminary data.</text>
</comment>
<dbReference type="InterPro" id="IPR036770">
    <property type="entry name" value="Ankyrin_rpt-contain_sf"/>
</dbReference>
<dbReference type="InterPro" id="IPR026961">
    <property type="entry name" value="PGG_dom"/>
</dbReference>
<reference evidence="3" key="1">
    <citation type="submission" date="2022-06" db="EMBL/GenBank/DDBJ databases">
        <title>Uncovering the hologenomic basis of an extraordinary plant invasion.</title>
        <authorList>
            <person name="Bieker V.C."/>
            <person name="Martin M.D."/>
            <person name="Gilbert T."/>
            <person name="Hodgins K."/>
            <person name="Battlay P."/>
            <person name="Petersen B."/>
            <person name="Wilson J."/>
        </authorList>
    </citation>
    <scope>NUCLEOTIDE SEQUENCE</scope>
    <source>
        <strain evidence="3">AA19_3_7</strain>
        <tissue evidence="3">Leaf</tissue>
    </source>
</reference>
<evidence type="ECO:0000313" key="4">
    <source>
        <dbReference type="Proteomes" id="UP001206925"/>
    </source>
</evidence>
<dbReference type="PANTHER" id="PTHR24177">
    <property type="entry name" value="CASKIN"/>
    <property type="match status" value="1"/>
</dbReference>
<evidence type="ECO:0000313" key="3">
    <source>
        <dbReference type="EMBL" id="KAI7728810.1"/>
    </source>
</evidence>
<dbReference type="GO" id="GO:0016020">
    <property type="term" value="C:membrane"/>
    <property type="evidence" value="ECO:0007669"/>
    <property type="project" value="TreeGrafter"/>
</dbReference>
<dbReference type="SMART" id="SM00248">
    <property type="entry name" value="ANK"/>
    <property type="match status" value="4"/>
</dbReference>
<feature type="transmembrane region" description="Helical" evidence="1">
    <location>
        <begin position="416"/>
        <end position="434"/>
    </location>
</feature>
<keyword evidence="1" id="KW-1133">Transmembrane helix</keyword>
<accession>A0AAD5BSQ0</accession>
<organism evidence="3 4">
    <name type="scientific">Ambrosia artemisiifolia</name>
    <name type="common">Common ragweed</name>
    <dbReference type="NCBI Taxonomy" id="4212"/>
    <lineage>
        <taxon>Eukaryota</taxon>
        <taxon>Viridiplantae</taxon>
        <taxon>Streptophyta</taxon>
        <taxon>Embryophyta</taxon>
        <taxon>Tracheophyta</taxon>
        <taxon>Spermatophyta</taxon>
        <taxon>Magnoliopsida</taxon>
        <taxon>eudicotyledons</taxon>
        <taxon>Gunneridae</taxon>
        <taxon>Pentapetalae</taxon>
        <taxon>asterids</taxon>
        <taxon>campanulids</taxon>
        <taxon>Asterales</taxon>
        <taxon>Asteraceae</taxon>
        <taxon>Asteroideae</taxon>
        <taxon>Heliantheae alliance</taxon>
        <taxon>Heliantheae</taxon>
        <taxon>Ambrosia</taxon>
    </lineage>
</organism>
<feature type="transmembrane region" description="Helical" evidence="1">
    <location>
        <begin position="526"/>
        <end position="546"/>
    </location>
</feature>
<gene>
    <name evidence="3" type="ORF">M8C21_029813</name>
</gene>
<evidence type="ECO:0000259" key="2">
    <source>
        <dbReference type="Pfam" id="PF13962"/>
    </source>
</evidence>
<proteinExistence type="predicted"/>
<keyword evidence="4" id="KW-1185">Reference proteome</keyword>
<keyword evidence="1" id="KW-0472">Membrane</keyword>
<feature type="transmembrane region" description="Helical" evidence="1">
    <location>
        <begin position="454"/>
        <end position="475"/>
    </location>
</feature>
<dbReference type="Pfam" id="PF13962">
    <property type="entry name" value="PGG"/>
    <property type="match status" value="1"/>
</dbReference>
<dbReference type="InterPro" id="IPR002110">
    <property type="entry name" value="Ankyrin_rpt"/>
</dbReference>
<name>A0AAD5BSQ0_AMBAR</name>
<sequence>MSKDAIVLCDDKGETALSIAAAIGNVKAAVMMIDRNPKLVYICGEDGYFPIHRAAQYVQKKMVEYLLDRSSRDDIVGGQNPFEGESGFVLLKLVISAGFYDIALKLVEKYGELLNLEYLNRDDSPLALIAAKPEAFLSATTFSFWQIWVYYYFNTKIADPAQEQLYNTRGTEMHEIRDNLEETTILMQSENQNTIVGYRDLDDSTRGANMPWHNILARIRALLEGLAMRNVHITKLSHAHLLLLIEKFCNMINALDHNEVEKAITKPFFLATKLGIHELVETIIMELPTAIWLTDEEKRNALQVAILNRHEKVFSLIYHMSHYRQLVTKHKDVNNNNILHLAGKLAPLDRLNLFPGPALQMQRELQWFKAVETCVEPSYKYMKNNSGKTPIMVFTEEHKQLMIDGEKWMKETAQSCTFVASLIATVVFTAGITVPGGTNNDTGLPIFTNQKSFTIFIIATAISLFSSISSVLMFLSILTTRYTIDNFLYTLPNKLIIGLFTLFLSVTAMLIAFSAALYLVIAANKIITLVPLYMLAGLTVMFFVFSQCPLLWRMLKSTYYSCNILSKKKVVKLSDIYG</sequence>
<dbReference type="SUPFAM" id="SSF48403">
    <property type="entry name" value="Ankyrin repeat"/>
    <property type="match status" value="1"/>
</dbReference>
<feature type="domain" description="PGG" evidence="2">
    <location>
        <begin position="406"/>
        <end position="520"/>
    </location>
</feature>
<dbReference type="Gene3D" id="1.25.40.20">
    <property type="entry name" value="Ankyrin repeat-containing domain"/>
    <property type="match status" value="2"/>
</dbReference>
<keyword evidence="1" id="KW-0812">Transmembrane</keyword>
<dbReference type="EMBL" id="JAMZMK010011137">
    <property type="protein sequence ID" value="KAI7728810.1"/>
    <property type="molecule type" value="Genomic_DNA"/>
</dbReference>
<dbReference type="Proteomes" id="UP001206925">
    <property type="component" value="Unassembled WGS sequence"/>
</dbReference>
<feature type="transmembrane region" description="Helical" evidence="1">
    <location>
        <begin position="495"/>
        <end position="520"/>
    </location>
</feature>